<protein>
    <submittedName>
        <fullName evidence="3">Uncharacterized protein</fullName>
    </submittedName>
</protein>
<feature type="region of interest" description="Disordered" evidence="1">
    <location>
        <begin position="369"/>
        <end position="400"/>
    </location>
</feature>
<dbReference type="PANTHER" id="PTHR39219:SF1">
    <property type="entry name" value="ER MEMBRANE PROTEIN COMPLEX SUBUNIT 10"/>
    <property type="match status" value="1"/>
</dbReference>
<feature type="signal peptide" evidence="2">
    <location>
        <begin position="1"/>
        <end position="17"/>
    </location>
</feature>
<dbReference type="Proteomes" id="UP000327013">
    <property type="component" value="Unassembled WGS sequence"/>
</dbReference>
<feature type="chain" id="PRO_5024392542" evidence="2">
    <location>
        <begin position="18"/>
        <end position="400"/>
    </location>
</feature>
<name>A0A5N6KTE9_9ROSI</name>
<dbReference type="Pfam" id="PF21203">
    <property type="entry name" value="ECM10"/>
    <property type="match status" value="1"/>
</dbReference>
<keyword evidence="2" id="KW-0732">Signal</keyword>
<comment type="caution">
    <text evidence="3">The sequence shown here is derived from an EMBL/GenBank/DDBJ whole genome shotgun (WGS) entry which is preliminary data.</text>
</comment>
<evidence type="ECO:0000313" key="4">
    <source>
        <dbReference type="Proteomes" id="UP000327013"/>
    </source>
</evidence>
<evidence type="ECO:0000256" key="1">
    <source>
        <dbReference type="SAM" id="MobiDB-lite"/>
    </source>
</evidence>
<proteinExistence type="predicted"/>
<keyword evidence="4" id="KW-1185">Reference proteome</keyword>
<accession>A0A5N6KTE9</accession>
<gene>
    <name evidence="3" type="ORF">FH972_022087</name>
</gene>
<evidence type="ECO:0000313" key="3">
    <source>
        <dbReference type="EMBL" id="KAB8339151.1"/>
    </source>
</evidence>
<dbReference type="AlphaFoldDB" id="A0A5N6KTE9"/>
<reference evidence="3 4" key="1">
    <citation type="submission" date="2019-06" db="EMBL/GenBank/DDBJ databases">
        <title>A chromosomal-level reference genome of Carpinus fangiana (Coryloideae, Betulaceae).</title>
        <authorList>
            <person name="Yang X."/>
            <person name="Wang Z."/>
            <person name="Zhang L."/>
            <person name="Hao G."/>
            <person name="Liu J."/>
            <person name="Yang Y."/>
        </authorList>
    </citation>
    <scope>NUCLEOTIDE SEQUENCE [LARGE SCALE GENOMIC DNA]</scope>
    <source>
        <strain evidence="3">Cfa_2016G</strain>
        <tissue evidence="3">Leaf</tissue>
    </source>
</reference>
<feature type="compositionally biased region" description="Basic and acidic residues" evidence="1">
    <location>
        <begin position="386"/>
        <end position="400"/>
    </location>
</feature>
<dbReference type="OrthoDB" id="1894652at2759"/>
<sequence>MRLIASALVVLSTLTSAASSSKSITIYSWPLSASKPGQLAQVSYDSTALTSTISKYTPPTGSYTPEERIRVGFYDPQDGKWAGVVTSAASFDPTLQQKLSIQVDDQGEMYHISFGAVQKTKATEQVAKGSGKNGSAKREAKATTKPLIVELVKADSAPRPVLNKPVVLDPTGKVAGKVEEKSFLQKYWWAIAALCRVPHLRCIHHDAALAWHTAPEECPRNTPYAASNQDCKVNPCRRVQDSHDKSLATVTDSLIRRLPFVPPHRLGTRLPMNVSEYVQSWPYPPNLLQEPFATKSRWEIQVPAWRRNLSSSSQPVCAALADPAYGETICRSSGIGQIASVDEEVAFRNRFLLGVRVADAHDANRVSGMSWPWPGSEVQEKGVYGSREEGERGREEGPKE</sequence>
<organism evidence="3 4">
    <name type="scientific">Carpinus fangiana</name>
    <dbReference type="NCBI Taxonomy" id="176857"/>
    <lineage>
        <taxon>Eukaryota</taxon>
        <taxon>Viridiplantae</taxon>
        <taxon>Streptophyta</taxon>
        <taxon>Embryophyta</taxon>
        <taxon>Tracheophyta</taxon>
        <taxon>Spermatophyta</taxon>
        <taxon>Magnoliopsida</taxon>
        <taxon>eudicotyledons</taxon>
        <taxon>Gunneridae</taxon>
        <taxon>Pentapetalae</taxon>
        <taxon>rosids</taxon>
        <taxon>fabids</taxon>
        <taxon>Fagales</taxon>
        <taxon>Betulaceae</taxon>
        <taxon>Carpinus</taxon>
    </lineage>
</organism>
<dbReference type="PANTHER" id="PTHR39219">
    <property type="entry name" value="ER MEMBRANE PROTEIN COMPLEX SUBUNIT 10"/>
    <property type="match status" value="1"/>
</dbReference>
<evidence type="ECO:0000256" key="2">
    <source>
        <dbReference type="SAM" id="SignalP"/>
    </source>
</evidence>
<dbReference type="EMBL" id="VIBQ01000010">
    <property type="protein sequence ID" value="KAB8339151.1"/>
    <property type="molecule type" value="Genomic_DNA"/>
</dbReference>